<keyword evidence="7" id="KW-1185">Reference proteome</keyword>
<dbReference type="Proteomes" id="UP001163823">
    <property type="component" value="Chromosome 6"/>
</dbReference>
<accession>A0AAD7LV49</accession>
<evidence type="ECO:0000256" key="5">
    <source>
        <dbReference type="SAM" id="Phobius"/>
    </source>
</evidence>
<keyword evidence="3 5" id="KW-1133">Transmembrane helix</keyword>
<evidence type="ECO:0000256" key="3">
    <source>
        <dbReference type="ARBA" id="ARBA00022989"/>
    </source>
</evidence>
<dbReference type="PANTHER" id="PTHR22911:SF6">
    <property type="entry name" value="SOLUTE CARRIER FAMILY 35 MEMBER G1"/>
    <property type="match status" value="1"/>
</dbReference>
<keyword evidence="2 5" id="KW-0812">Transmembrane</keyword>
<dbReference type="GO" id="GO:0016020">
    <property type="term" value="C:membrane"/>
    <property type="evidence" value="ECO:0007669"/>
    <property type="project" value="UniProtKB-SubCell"/>
</dbReference>
<evidence type="ECO:0000313" key="7">
    <source>
        <dbReference type="Proteomes" id="UP001163823"/>
    </source>
</evidence>
<feature type="transmembrane region" description="Helical" evidence="5">
    <location>
        <begin position="37"/>
        <end position="58"/>
    </location>
</feature>
<name>A0AAD7LV49_QUISA</name>
<feature type="transmembrane region" description="Helical" evidence="5">
    <location>
        <begin position="70"/>
        <end position="90"/>
    </location>
</feature>
<comment type="subcellular location">
    <subcellularLocation>
        <location evidence="1">Membrane</location>
        <topology evidence="1">Multi-pass membrane protein</topology>
    </subcellularLocation>
</comment>
<reference evidence="6" key="1">
    <citation type="journal article" date="2023" name="Science">
        <title>Elucidation of the pathway for biosynthesis of saponin adjuvants from the soapbark tree.</title>
        <authorList>
            <person name="Reed J."/>
            <person name="Orme A."/>
            <person name="El-Demerdash A."/>
            <person name="Owen C."/>
            <person name="Martin L.B.B."/>
            <person name="Misra R.C."/>
            <person name="Kikuchi S."/>
            <person name="Rejzek M."/>
            <person name="Martin A.C."/>
            <person name="Harkess A."/>
            <person name="Leebens-Mack J."/>
            <person name="Louveau T."/>
            <person name="Stephenson M.J."/>
            <person name="Osbourn A."/>
        </authorList>
    </citation>
    <scope>NUCLEOTIDE SEQUENCE</scope>
    <source>
        <strain evidence="6">S10</strain>
    </source>
</reference>
<dbReference type="PANTHER" id="PTHR22911">
    <property type="entry name" value="ACYL-MALONYL CONDENSING ENZYME-RELATED"/>
    <property type="match status" value="1"/>
</dbReference>
<dbReference type="EMBL" id="JARAOO010000006">
    <property type="protein sequence ID" value="KAJ7964804.1"/>
    <property type="molecule type" value="Genomic_DNA"/>
</dbReference>
<evidence type="ECO:0000313" key="6">
    <source>
        <dbReference type="EMBL" id="KAJ7964804.1"/>
    </source>
</evidence>
<comment type="caution">
    <text evidence="6">The sequence shown here is derived from an EMBL/GenBank/DDBJ whole genome shotgun (WGS) entry which is preliminary data.</text>
</comment>
<feature type="transmembrane region" description="Helical" evidence="5">
    <location>
        <begin position="6"/>
        <end position="25"/>
    </location>
</feature>
<sequence length="149" mass="15915">MGSRHIYAVLAGLFSAITGGINYCLVRAGARAFDQPLVTVFLFGLLASPATGICTFIFEDFVLPGFQSILFMLVLGFLAFLAEVLSACGLQLEKTGKVANVQYMEAALSQLWNIGSSKIAPSFGQLVGCVLILTSVSCTMYIGPDKEME</sequence>
<organism evidence="6 7">
    <name type="scientific">Quillaja saponaria</name>
    <name type="common">Soap bark tree</name>
    <dbReference type="NCBI Taxonomy" id="32244"/>
    <lineage>
        <taxon>Eukaryota</taxon>
        <taxon>Viridiplantae</taxon>
        <taxon>Streptophyta</taxon>
        <taxon>Embryophyta</taxon>
        <taxon>Tracheophyta</taxon>
        <taxon>Spermatophyta</taxon>
        <taxon>Magnoliopsida</taxon>
        <taxon>eudicotyledons</taxon>
        <taxon>Gunneridae</taxon>
        <taxon>Pentapetalae</taxon>
        <taxon>rosids</taxon>
        <taxon>fabids</taxon>
        <taxon>Fabales</taxon>
        <taxon>Quillajaceae</taxon>
        <taxon>Quillaja</taxon>
    </lineage>
</organism>
<feature type="transmembrane region" description="Helical" evidence="5">
    <location>
        <begin position="123"/>
        <end position="143"/>
    </location>
</feature>
<keyword evidence="4 5" id="KW-0472">Membrane</keyword>
<gene>
    <name evidence="6" type="ORF">O6P43_014556</name>
</gene>
<protein>
    <submittedName>
        <fullName evidence="6">Nodulin MtN21/EamA-like transporter family protein</fullName>
    </submittedName>
</protein>
<proteinExistence type="predicted"/>
<evidence type="ECO:0000256" key="1">
    <source>
        <dbReference type="ARBA" id="ARBA00004141"/>
    </source>
</evidence>
<evidence type="ECO:0000256" key="4">
    <source>
        <dbReference type="ARBA" id="ARBA00023136"/>
    </source>
</evidence>
<evidence type="ECO:0000256" key="2">
    <source>
        <dbReference type="ARBA" id="ARBA00022692"/>
    </source>
</evidence>
<dbReference type="KEGG" id="qsa:O6P43_014556"/>
<dbReference type="AlphaFoldDB" id="A0AAD7LV49"/>